<dbReference type="AlphaFoldDB" id="A0A5M3XQV1"/>
<reference evidence="1 2" key="1">
    <citation type="submission" date="2019-10" db="EMBL/GenBank/DDBJ databases">
        <title>Whole genome shotgun sequence of Acrocarpospora pleiomorpha NBRC 16267.</title>
        <authorList>
            <person name="Ichikawa N."/>
            <person name="Kimura A."/>
            <person name="Kitahashi Y."/>
            <person name="Komaki H."/>
            <person name="Oguchi A."/>
        </authorList>
    </citation>
    <scope>NUCLEOTIDE SEQUENCE [LARGE SCALE GENOMIC DNA]</scope>
    <source>
        <strain evidence="1 2">NBRC 16267</strain>
    </source>
</reference>
<gene>
    <name evidence="1" type="ORF">Aple_035840</name>
</gene>
<dbReference type="OrthoDB" id="289429at2"/>
<accession>A0A5M3XQV1</accession>
<evidence type="ECO:0000313" key="1">
    <source>
        <dbReference type="EMBL" id="GES20688.1"/>
    </source>
</evidence>
<protein>
    <submittedName>
        <fullName evidence="1">Uncharacterized protein</fullName>
    </submittedName>
</protein>
<proteinExistence type="predicted"/>
<name>A0A5M3XQV1_9ACTN</name>
<dbReference type="EMBL" id="BLAF01000018">
    <property type="protein sequence ID" value="GES20688.1"/>
    <property type="molecule type" value="Genomic_DNA"/>
</dbReference>
<keyword evidence="2" id="KW-1185">Reference proteome</keyword>
<organism evidence="1 2">
    <name type="scientific">Acrocarpospora pleiomorpha</name>
    <dbReference type="NCBI Taxonomy" id="90975"/>
    <lineage>
        <taxon>Bacteria</taxon>
        <taxon>Bacillati</taxon>
        <taxon>Actinomycetota</taxon>
        <taxon>Actinomycetes</taxon>
        <taxon>Streptosporangiales</taxon>
        <taxon>Streptosporangiaceae</taxon>
        <taxon>Acrocarpospora</taxon>
    </lineage>
</organism>
<evidence type="ECO:0000313" key="2">
    <source>
        <dbReference type="Proteomes" id="UP000377595"/>
    </source>
</evidence>
<dbReference type="RefSeq" id="WP_155345715.1">
    <property type="nucleotide sequence ID" value="NZ_BAAAHM010000002.1"/>
</dbReference>
<sequence length="236" mass="25913">MDTPALLNQVRELRGQGKSPKQIARALGISPSAVTPLIRAVAAERLVGEPELVGCWVNAGWSVGLTVDPARGWVDEAPEEERTAGKASVLVARKQGWDKLTVVGYLVDVYCLGVKNARPPEVEDEMSMREFRERYFSAYPSGYQEVPLDLAQHLVLGAVDYARSLGFEPHEDFAAAAGHLGEWTGPAAITFGQEGKPFYLSGPYDKPRQVIKTLQRTVGDGNYDYILAMPEFDYIA</sequence>
<comment type="caution">
    <text evidence="1">The sequence shown here is derived from an EMBL/GenBank/DDBJ whole genome shotgun (WGS) entry which is preliminary data.</text>
</comment>
<dbReference type="Proteomes" id="UP000377595">
    <property type="component" value="Unassembled WGS sequence"/>
</dbReference>